<dbReference type="Proteomes" id="UP000288623">
    <property type="component" value="Unassembled WGS sequence"/>
</dbReference>
<proteinExistence type="predicted"/>
<feature type="coiled-coil region" evidence="1">
    <location>
        <begin position="180"/>
        <end position="290"/>
    </location>
</feature>
<dbReference type="OrthoDB" id="2456743at2"/>
<gene>
    <name evidence="2" type="ORF">QI30_19935</name>
</gene>
<protein>
    <submittedName>
        <fullName evidence="2">Uncharacterized protein</fullName>
    </submittedName>
</protein>
<evidence type="ECO:0000256" key="1">
    <source>
        <dbReference type="SAM" id="Coils"/>
    </source>
</evidence>
<evidence type="ECO:0000313" key="2">
    <source>
        <dbReference type="EMBL" id="RUS49505.1"/>
    </source>
</evidence>
<evidence type="ECO:0000313" key="3">
    <source>
        <dbReference type="Proteomes" id="UP000288623"/>
    </source>
</evidence>
<reference evidence="2 3" key="1">
    <citation type="submission" date="2014-11" db="EMBL/GenBank/DDBJ databases">
        <title>Genome sequence and analysis of novel Kurthia sp.</title>
        <authorList>
            <person name="Lawson J.N."/>
            <person name="Gonzalez J.E."/>
            <person name="Rinauldi L."/>
            <person name="Xuan Z."/>
            <person name="Firman A."/>
            <person name="Shaddox L."/>
            <person name="Trudeau A."/>
            <person name="Shah S."/>
            <person name="Reiman D."/>
        </authorList>
    </citation>
    <scope>NUCLEOTIDE SEQUENCE [LARGE SCALE GENOMIC DNA]</scope>
    <source>
        <strain evidence="2 3">3B1D</strain>
    </source>
</reference>
<keyword evidence="3" id="KW-1185">Reference proteome</keyword>
<dbReference type="AlphaFoldDB" id="A0A433RNK4"/>
<organism evidence="2 3">
    <name type="scientific">Candidatus Kurthia intestinigallinarum</name>
    <dbReference type="NCBI Taxonomy" id="1562256"/>
    <lineage>
        <taxon>Bacteria</taxon>
        <taxon>Bacillati</taxon>
        <taxon>Bacillota</taxon>
        <taxon>Bacilli</taxon>
        <taxon>Bacillales</taxon>
        <taxon>Caryophanaceae</taxon>
        <taxon>Kurthia</taxon>
    </lineage>
</organism>
<dbReference type="RefSeq" id="WP_148113927.1">
    <property type="nucleotide sequence ID" value="NZ_JTFC01000210.1"/>
</dbReference>
<keyword evidence="1" id="KW-0175">Coiled coil</keyword>
<accession>A0A433RNK4</accession>
<feature type="coiled-coil region" evidence="1">
    <location>
        <begin position="85"/>
        <end position="126"/>
    </location>
</feature>
<sequence length="294" mass="33712">MADKTFGFKVSDEDYERAKFLIETSGLSSKEWFQNALANYEVKALQTNAPEYSRNLTELELHTTRIYELVVGMVQQSIYFKDHAVREVSEQLEKKEQLMLELQEKLHQTKQTVQTLQAEKQELTAVQVEQAKQLEEGRLSTENSQLLIAEYKEKNDSLTGLVTKYQGYAEENEQLKVAFAEEKEALLTAAATEKQQLEQALTTATNEAKANEAKATELEKALAEEKAKAEQATALLQERHELALERAIVKAEREYQEKLQAQLDTYNARITELQAENDRIRASYENRLEELLKS</sequence>
<feature type="non-terminal residue" evidence="2">
    <location>
        <position position="294"/>
    </location>
</feature>
<name>A0A433RNK4_9BACL</name>
<comment type="caution">
    <text evidence="2">The sequence shown here is derived from an EMBL/GenBank/DDBJ whole genome shotgun (WGS) entry which is preliminary data.</text>
</comment>
<dbReference type="EMBL" id="JTFC01000210">
    <property type="protein sequence ID" value="RUS49505.1"/>
    <property type="molecule type" value="Genomic_DNA"/>
</dbReference>